<reference evidence="2" key="1">
    <citation type="submission" date="2020-11" db="EMBL/GenBank/DDBJ databases">
        <authorList>
            <consortium name="DOE Joint Genome Institute"/>
            <person name="Ahrendt S."/>
            <person name="Riley R."/>
            <person name="Andreopoulos W."/>
            <person name="Labutti K."/>
            <person name="Pangilinan J."/>
            <person name="Ruiz-Duenas F.J."/>
            <person name="Barrasa J.M."/>
            <person name="Sanchez-Garcia M."/>
            <person name="Camarero S."/>
            <person name="Miyauchi S."/>
            <person name="Serrano A."/>
            <person name="Linde D."/>
            <person name="Babiker R."/>
            <person name="Drula E."/>
            <person name="Ayuso-Fernandez I."/>
            <person name="Pacheco R."/>
            <person name="Padilla G."/>
            <person name="Ferreira P."/>
            <person name="Barriuso J."/>
            <person name="Kellner H."/>
            <person name="Castanera R."/>
            <person name="Alfaro M."/>
            <person name="Ramirez L."/>
            <person name="Pisabarro A.G."/>
            <person name="Kuo A."/>
            <person name="Tritt A."/>
            <person name="Lipzen A."/>
            <person name="He G."/>
            <person name="Yan M."/>
            <person name="Ng V."/>
            <person name="Cullen D."/>
            <person name="Martin F."/>
            <person name="Rosso M.-N."/>
            <person name="Henrissat B."/>
            <person name="Hibbett D."/>
            <person name="Martinez A.T."/>
            <person name="Grigoriev I.V."/>
        </authorList>
    </citation>
    <scope>NUCLEOTIDE SEQUENCE</scope>
    <source>
        <strain evidence="2">ATCC 90797</strain>
    </source>
</reference>
<evidence type="ECO:0000313" key="2">
    <source>
        <dbReference type="EMBL" id="KAF9494119.1"/>
    </source>
</evidence>
<evidence type="ECO:0000313" key="3">
    <source>
        <dbReference type="Proteomes" id="UP000807025"/>
    </source>
</evidence>
<evidence type="ECO:0000256" key="1">
    <source>
        <dbReference type="SAM" id="MobiDB-lite"/>
    </source>
</evidence>
<accession>A0A9P5ZUC0</accession>
<keyword evidence="3" id="KW-1185">Reference proteome</keyword>
<protein>
    <submittedName>
        <fullName evidence="2">Uncharacterized protein</fullName>
    </submittedName>
</protein>
<proteinExistence type="predicted"/>
<gene>
    <name evidence="2" type="ORF">BDN71DRAFT_1508017</name>
</gene>
<dbReference type="AlphaFoldDB" id="A0A9P5ZUC0"/>
<name>A0A9P5ZUC0_PLEER</name>
<dbReference type="Proteomes" id="UP000807025">
    <property type="component" value="Unassembled WGS sequence"/>
</dbReference>
<dbReference type="EMBL" id="MU154577">
    <property type="protein sequence ID" value="KAF9494119.1"/>
    <property type="molecule type" value="Genomic_DNA"/>
</dbReference>
<feature type="region of interest" description="Disordered" evidence="1">
    <location>
        <begin position="81"/>
        <end position="180"/>
    </location>
</feature>
<organism evidence="2 3">
    <name type="scientific">Pleurotus eryngii</name>
    <name type="common">Boletus of the steppes</name>
    <dbReference type="NCBI Taxonomy" id="5323"/>
    <lineage>
        <taxon>Eukaryota</taxon>
        <taxon>Fungi</taxon>
        <taxon>Dikarya</taxon>
        <taxon>Basidiomycota</taxon>
        <taxon>Agaricomycotina</taxon>
        <taxon>Agaricomycetes</taxon>
        <taxon>Agaricomycetidae</taxon>
        <taxon>Agaricales</taxon>
        <taxon>Pleurotineae</taxon>
        <taxon>Pleurotaceae</taxon>
        <taxon>Pleurotus</taxon>
    </lineage>
</organism>
<comment type="caution">
    <text evidence="2">The sequence shown here is derived from an EMBL/GenBank/DDBJ whole genome shotgun (WGS) entry which is preliminary data.</text>
</comment>
<sequence>MASFFRESKQLSCNSMMKQCPYCRQTNAKWKHLQSFRMHKFHCSRTFTVTHLTPHSEDPPAADSIEALGDMDLINTIPPMATVPPDDQDPPMPDIPLTSARRPRRLQWRLPARYRDDPPPCPPTLPTGIPEISAPPPTHDPDATTSLQDLWDRELGESGTNEDEPPPGPDAPVEEPGKSKLWSPFPNTTIAHLMCWFHTGSAQKSNAELDTLVKMVLLRDDFSTQDLRGFSTKAEHNCLDDAVNAKIDPMNRLFPLHAGWE</sequence>
<dbReference type="OrthoDB" id="3208495at2759"/>